<evidence type="ECO:0000259" key="17">
    <source>
        <dbReference type="PROSITE" id="PS51747"/>
    </source>
</evidence>
<evidence type="ECO:0000256" key="3">
    <source>
        <dbReference type="ARBA" id="ARBA00004910"/>
    </source>
</evidence>
<evidence type="ECO:0000256" key="7">
    <source>
        <dbReference type="ARBA" id="ARBA00022723"/>
    </source>
</evidence>
<dbReference type="SUPFAM" id="SSF53927">
    <property type="entry name" value="Cytidine deaminase-like"/>
    <property type="match status" value="1"/>
</dbReference>
<evidence type="ECO:0000256" key="11">
    <source>
        <dbReference type="ARBA" id="ARBA00023002"/>
    </source>
</evidence>
<comment type="similarity">
    <text evidence="5 13">In the C-terminal section; belongs to the HTP reductase family.</text>
</comment>
<feature type="binding site" evidence="15">
    <location>
        <position position="154"/>
    </location>
    <ligand>
        <name>NADP(+)</name>
        <dbReference type="ChEBI" id="CHEBI:58349"/>
    </ligand>
</feature>
<keyword evidence="12" id="KW-0511">Multifunctional enzyme</keyword>
<evidence type="ECO:0000256" key="1">
    <source>
        <dbReference type="ARBA" id="ARBA00002151"/>
    </source>
</evidence>
<dbReference type="UniPathway" id="UPA00275">
    <property type="reaction ID" value="UER00401"/>
</dbReference>
<keyword evidence="10 13" id="KW-0521">NADP</keyword>
<comment type="catalytic activity">
    <reaction evidence="13">
        <text>5-amino-6-(5-phospho-D-ribitylamino)uracil + NADP(+) = 5-amino-6-(5-phospho-D-ribosylamino)uracil + NADPH + H(+)</text>
        <dbReference type="Rhea" id="RHEA:17845"/>
        <dbReference type="ChEBI" id="CHEBI:15378"/>
        <dbReference type="ChEBI" id="CHEBI:57783"/>
        <dbReference type="ChEBI" id="CHEBI:58349"/>
        <dbReference type="ChEBI" id="CHEBI:58421"/>
        <dbReference type="ChEBI" id="CHEBI:58453"/>
        <dbReference type="EC" id="1.1.1.193"/>
    </reaction>
</comment>
<name>A0A803GCB5_9GAMM</name>
<dbReference type="InterPro" id="IPR004794">
    <property type="entry name" value="Eubact_RibD"/>
</dbReference>
<dbReference type="InterPro" id="IPR011549">
    <property type="entry name" value="RibD_C"/>
</dbReference>
<feature type="binding site" evidence="15">
    <location>
        <position position="170"/>
    </location>
    <ligand>
        <name>NADP(+)</name>
        <dbReference type="ChEBI" id="CHEBI:58349"/>
    </ligand>
</feature>
<evidence type="ECO:0000256" key="14">
    <source>
        <dbReference type="PIRSR" id="PIRSR006769-1"/>
    </source>
</evidence>
<dbReference type="FunFam" id="3.40.140.10:FF:000025">
    <property type="entry name" value="Riboflavin biosynthesis protein RibD"/>
    <property type="match status" value="1"/>
</dbReference>
<comment type="pathway">
    <text evidence="2 13">Cofactor biosynthesis; riboflavin biosynthesis; 5-amino-6-(D-ribitylamino)uracil from GTP: step 2/4.</text>
</comment>
<evidence type="ECO:0000313" key="19">
    <source>
        <dbReference type="Proteomes" id="UP000294289"/>
    </source>
</evidence>
<reference evidence="18 19" key="1">
    <citation type="submission" date="2019-02" db="EMBL/GenBank/DDBJ databases">
        <authorList>
            <person name="Manzano-Marin A."/>
            <person name="Manzano-Marin A."/>
        </authorList>
    </citation>
    <scope>NUCLEOTIDE SEQUENCE [LARGE SCALE GENOMIC DNA]</scope>
    <source>
        <strain evidence="18 19">ErCipiceae</strain>
    </source>
</reference>
<dbReference type="OrthoDB" id="9800865at2"/>
<dbReference type="PROSITE" id="PS51747">
    <property type="entry name" value="CYT_DCMP_DEAMINASES_2"/>
    <property type="match status" value="1"/>
</dbReference>
<feature type="binding site" evidence="15">
    <location>
        <position position="168"/>
    </location>
    <ligand>
        <name>substrate</name>
    </ligand>
</feature>
<evidence type="ECO:0000256" key="2">
    <source>
        <dbReference type="ARBA" id="ARBA00004882"/>
    </source>
</evidence>
<dbReference type="PROSITE" id="PS00903">
    <property type="entry name" value="CYT_DCMP_DEAMINASES_1"/>
    <property type="match status" value="1"/>
</dbReference>
<evidence type="ECO:0000256" key="9">
    <source>
        <dbReference type="ARBA" id="ARBA00022833"/>
    </source>
</evidence>
<evidence type="ECO:0000256" key="13">
    <source>
        <dbReference type="PIRNR" id="PIRNR006769"/>
    </source>
</evidence>
<evidence type="ECO:0000256" key="15">
    <source>
        <dbReference type="PIRSR" id="PIRSR006769-2"/>
    </source>
</evidence>
<feature type="binding site" evidence="16">
    <location>
        <position position="84"/>
    </location>
    <ligand>
        <name>Zn(2+)</name>
        <dbReference type="ChEBI" id="CHEBI:29105"/>
        <note>catalytic</note>
    </ligand>
</feature>
<dbReference type="AlphaFoldDB" id="A0A803GCB5"/>
<dbReference type="EC" id="3.5.4.26" evidence="13"/>
<dbReference type="GO" id="GO:0009231">
    <property type="term" value="P:riboflavin biosynthetic process"/>
    <property type="evidence" value="ECO:0007669"/>
    <property type="project" value="UniProtKB-UniPathway"/>
</dbReference>
<feature type="binding site" evidence="15">
    <location>
        <position position="207"/>
    </location>
    <ligand>
        <name>substrate</name>
    </ligand>
</feature>
<dbReference type="EMBL" id="LR217737">
    <property type="protein sequence ID" value="VFP87594.1"/>
    <property type="molecule type" value="Genomic_DNA"/>
</dbReference>
<feature type="binding site" evidence="16">
    <location>
        <position position="50"/>
    </location>
    <ligand>
        <name>Zn(2+)</name>
        <dbReference type="ChEBI" id="CHEBI:29105"/>
        <note>catalytic</note>
    </ligand>
</feature>
<dbReference type="InterPro" id="IPR050765">
    <property type="entry name" value="Riboflavin_Biosynth_HTPR"/>
</dbReference>
<feature type="domain" description="CMP/dCMP-type deaminase" evidence="17">
    <location>
        <begin position="1"/>
        <end position="123"/>
    </location>
</feature>
<feature type="binding site" evidence="16">
    <location>
        <position position="75"/>
    </location>
    <ligand>
        <name>Zn(2+)</name>
        <dbReference type="ChEBI" id="CHEBI:29105"/>
        <note>catalytic</note>
    </ligand>
</feature>
<dbReference type="InterPro" id="IPR002734">
    <property type="entry name" value="RibDG_C"/>
</dbReference>
<dbReference type="RefSeq" id="WP_157990874.1">
    <property type="nucleotide sequence ID" value="NZ_LR217737.1"/>
</dbReference>
<evidence type="ECO:0000256" key="16">
    <source>
        <dbReference type="PIRSR" id="PIRSR006769-3"/>
    </source>
</evidence>
<gene>
    <name evidence="18" type="primary">ribD</name>
    <name evidence="18" type="ORF">ERCIPICE3303_182</name>
</gene>
<dbReference type="PANTHER" id="PTHR38011">
    <property type="entry name" value="DIHYDROFOLATE REDUCTASE FAMILY PROTEIN (AFU_ORTHOLOGUE AFUA_8G06820)"/>
    <property type="match status" value="1"/>
</dbReference>
<dbReference type="NCBIfam" id="TIGR00227">
    <property type="entry name" value="ribD_Cterm"/>
    <property type="match status" value="1"/>
</dbReference>
<dbReference type="Pfam" id="PF00383">
    <property type="entry name" value="dCMP_cyt_deam_1"/>
    <property type="match status" value="1"/>
</dbReference>
<feature type="binding site" evidence="15">
    <location>
        <position position="200"/>
    </location>
    <ligand>
        <name>NADP(+)</name>
        <dbReference type="ChEBI" id="CHEBI:58349"/>
    </ligand>
</feature>
<dbReference type="InterPro" id="IPR002125">
    <property type="entry name" value="CMP_dCMP_dom"/>
</dbReference>
<feature type="binding site" evidence="15">
    <location>
        <position position="184"/>
    </location>
    <ligand>
        <name>substrate</name>
    </ligand>
</feature>
<dbReference type="Gene3D" id="3.40.140.10">
    <property type="entry name" value="Cytidine Deaminase, domain 2"/>
    <property type="match status" value="1"/>
</dbReference>
<dbReference type="InterPro" id="IPR016192">
    <property type="entry name" value="APOBEC/CMP_deaminase_Zn-bd"/>
</dbReference>
<dbReference type="CDD" id="cd01284">
    <property type="entry name" value="Riboflavin_deaminase-reductase"/>
    <property type="match status" value="1"/>
</dbReference>
<keyword evidence="11 13" id="KW-0560">Oxidoreductase</keyword>
<comment type="cofactor">
    <cofactor evidence="13 16">
        <name>Zn(2+)</name>
        <dbReference type="ChEBI" id="CHEBI:29105"/>
    </cofactor>
    <text evidence="13 16">Binds 1 zinc ion.</text>
</comment>
<feature type="binding site" evidence="15">
    <location>
        <position position="299"/>
    </location>
    <ligand>
        <name>substrate</name>
    </ligand>
</feature>
<accession>A0A803GCB5</accession>
<feature type="binding site" evidence="15">
    <location>
        <position position="204"/>
    </location>
    <ligand>
        <name>substrate</name>
    </ligand>
</feature>
<dbReference type="NCBIfam" id="NF008052">
    <property type="entry name" value="PRK10786.1"/>
    <property type="match status" value="1"/>
</dbReference>
<dbReference type="PIRSF" id="PIRSF006769">
    <property type="entry name" value="RibD"/>
    <property type="match status" value="1"/>
</dbReference>
<evidence type="ECO:0000256" key="4">
    <source>
        <dbReference type="ARBA" id="ARBA00005259"/>
    </source>
</evidence>
<dbReference type="Gene3D" id="3.40.430.10">
    <property type="entry name" value="Dihydrofolate Reductase, subunit A"/>
    <property type="match status" value="1"/>
</dbReference>
<comment type="function">
    <text evidence="1 13">Converts 2,5-diamino-6-(ribosylamino)-4(3h)-pyrimidinone 5'-phosphate into 5-amino-6-(ribosylamino)-2,4(1h,3h)-pyrimidinedione 5'-phosphate.</text>
</comment>
<dbReference type="NCBIfam" id="TIGR00326">
    <property type="entry name" value="eubact_ribD"/>
    <property type="match status" value="1"/>
</dbReference>
<comment type="pathway">
    <text evidence="3 13">Cofactor biosynthesis; riboflavin biosynthesis; 5-amino-6-(D-ribitylamino)uracil from GTP: step 3/4.</text>
</comment>
<feature type="active site" description="Proton donor" evidence="14">
    <location>
        <position position="52"/>
    </location>
</feature>
<evidence type="ECO:0000313" key="18">
    <source>
        <dbReference type="EMBL" id="VFP87594.1"/>
    </source>
</evidence>
<dbReference type="InterPro" id="IPR016193">
    <property type="entry name" value="Cytidine_deaminase-like"/>
</dbReference>
<dbReference type="GO" id="GO:0050661">
    <property type="term" value="F:NADP binding"/>
    <property type="evidence" value="ECO:0007669"/>
    <property type="project" value="InterPro"/>
</dbReference>
<dbReference type="PANTHER" id="PTHR38011:SF7">
    <property type="entry name" value="2,5-DIAMINO-6-RIBOSYLAMINO-4(3H)-PYRIMIDINONE 5'-PHOSPHATE REDUCTASE"/>
    <property type="match status" value="1"/>
</dbReference>
<keyword evidence="6 13" id="KW-0686">Riboflavin biosynthesis</keyword>
<evidence type="ECO:0000256" key="12">
    <source>
        <dbReference type="ARBA" id="ARBA00023268"/>
    </source>
</evidence>
<keyword evidence="7 13" id="KW-0479">Metal-binding</keyword>
<sequence length="377" mass="41990">MSDKVYMARALELAYRGRFTTAPNPNVGCVLVRNNSIVGEGYHQYRGGLHAEAHALIMAGEKSKGATAYITLEPCTYHGCTPPCSDALISSGITRVVVAMKDPNPKISGHGIYRLRQAGLHVSEGLMAPEAEKINRGFLKRMRRGLPWIQLKLGVSLDGRTAVSNGESKWITSRESRLDVQNLRAQSSAILSTSTTIIMDNPALTVRHQELDSANIEVYPLDMFKQPVRIIIDNKNRISPKYRIINEPGETWLVRTIYNKLEWPSNVKQLDVLYHDDRLDLYSMFLELGAKQINVILVEAGAKFAGTLLNEKLVDELIIYLAPKLIGSTGRSLCEIYPLQRLQDAPGFDFTDICQVGPDVKLILTPHTVTTQTESFL</sequence>
<evidence type="ECO:0000256" key="8">
    <source>
        <dbReference type="ARBA" id="ARBA00022801"/>
    </source>
</evidence>
<evidence type="ECO:0000256" key="5">
    <source>
        <dbReference type="ARBA" id="ARBA00007417"/>
    </source>
</evidence>
<dbReference type="GO" id="GO:0008835">
    <property type="term" value="F:diaminohydroxyphosphoribosylaminopyrimidine deaminase activity"/>
    <property type="evidence" value="ECO:0007669"/>
    <property type="project" value="UniProtKB-EC"/>
</dbReference>
<dbReference type="GO" id="GO:0008270">
    <property type="term" value="F:zinc ion binding"/>
    <property type="evidence" value="ECO:0007669"/>
    <property type="project" value="InterPro"/>
</dbReference>
<dbReference type="Proteomes" id="UP000294289">
    <property type="component" value="Chromosome"/>
</dbReference>
<keyword evidence="8 13" id="KW-0378">Hydrolase</keyword>
<dbReference type="SUPFAM" id="SSF53597">
    <property type="entry name" value="Dihydrofolate reductase-like"/>
    <property type="match status" value="1"/>
</dbReference>
<proteinExistence type="inferred from homology"/>
<comment type="catalytic activity">
    <reaction evidence="13">
        <text>2,5-diamino-6-hydroxy-4-(5-phosphoribosylamino)-pyrimidine + H2O + H(+) = 5-amino-6-(5-phospho-D-ribosylamino)uracil + NH4(+)</text>
        <dbReference type="Rhea" id="RHEA:21868"/>
        <dbReference type="ChEBI" id="CHEBI:15377"/>
        <dbReference type="ChEBI" id="CHEBI:15378"/>
        <dbReference type="ChEBI" id="CHEBI:28938"/>
        <dbReference type="ChEBI" id="CHEBI:58453"/>
        <dbReference type="ChEBI" id="CHEBI:58614"/>
        <dbReference type="EC" id="3.5.4.26"/>
    </reaction>
</comment>
<dbReference type="EC" id="1.1.1.193" evidence="13"/>
<dbReference type="InterPro" id="IPR024072">
    <property type="entry name" value="DHFR-like_dom_sf"/>
</dbReference>
<dbReference type="Pfam" id="PF01872">
    <property type="entry name" value="RibD_C"/>
    <property type="match status" value="1"/>
</dbReference>
<comment type="similarity">
    <text evidence="4 13">In the N-terminal section; belongs to the cytidine and deoxycytidylate deaminase family.</text>
</comment>
<evidence type="ECO:0000256" key="6">
    <source>
        <dbReference type="ARBA" id="ARBA00022619"/>
    </source>
</evidence>
<evidence type="ECO:0000256" key="10">
    <source>
        <dbReference type="ARBA" id="ARBA00022857"/>
    </source>
</evidence>
<protein>
    <recommendedName>
        <fullName evidence="13">Riboflavin biosynthesis protein RibD</fullName>
    </recommendedName>
    <domain>
        <recommendedName>
            <fullName evidence="13">Diaminohydroxyphosphoribosylaminopyrimidine deaminase</fullName>
            <shortName evidence="13">DRAP deaminase</shortName>
            <ecNumber evidence="13">3.5.4.26</ecNumber>
        </recommendedName>
        <alternativeName>
            <fullName evidence="13">Riboflavin-specific deaminase</fullName>
        </alternativeName>
    </domain>
    <domain>
        <recommendedName>
            <fullName evidence="13">5-amino-6-(5-phosphoribosylamino)uracil reductase</fullName>
            <ecNumber evidence="13">1.1.1.193</ecNumber>
        </recommendedName>
        <alternativeName>
            <fullName evidence="13">HTP reductase</fullName>
        </alternativeName>
    </domain>
</protein>
<keyword evidence="9 13" id="KW-0862">Zinc</keyword>
<organism evidence="18 19">
    <name type="scientific">Candidatus Erwinia haradaeae</name>
    <dbReference type="NCBI Taxonomy" id="1922217"/>
    <lineage>
        <taxon>Bacteria</taxon>
        <taxon>Pseudomonadati</taxon>
        <taxon>Pseudomonadota</taxon>
        <taxon>Gammaproteobacteria</taxon>
        <taxon>Enterobacterales</taxon>
        <taxon>Erwiniaceae</taxon>
        <taxon>Erwinia</taxon>
    </lineage>
</organism>
<feature type="binding site" evidence="15">
    <location>
        <position position="196"/>
    </location>
    <ligand>
        <name>NADP(+)</name>
        <dbReference type="ChEBI" id="CHEBI:58349"/>
    </ligand>
</feature>
<dbReference type="GO" id="GO:0008703">
    <property type="term" value="F:5-amino-6-(5-phosphoribosylamino)uracil reductase activity"/>
    <property type="evidence" value="ECO:0007669"/>
    <property type="project" value="UniProtKB-EC"/>
</dbReference>